<dbReference type="GO" id="GO:0005049">
    <property type="term" value="F:nuclear export signal receptor activity"/>
    <property type="evidence" value="ECO:0007669"/>
    <property type="project" value="InterPro"/>
</dbReference>
<dbReference type="AlphaFoldDB" id="A0AAW1TAH1"/>
<dbReference type="PANTHER" id="PTHR11223">
    <property type="entry name" value="EXPORTIN 1/5"/>
    <property type="match status" value="1"/>
</dbReference>
<evidence type="ECO:0000313" key="4">
    <source>
        <dbReference type="Proteomes" id="UP001485043"/>
    </source>
</evidence>
<dbReference type="InterPro" id="IPR045478">
    <property type="entry name" value="Exportin-5_C"/>
</dbReference>
<comment type="caution">
    <text evidence="3">The sequence shown here is derived from an EMBL/GenBank/DDBJ whole genome shotgun (WGS) entry which is preliminary data.</text>
</comment>
<name>A0AAW1TAH1_9CHLO</name>
<organism evidence="3 4">
    <name type="scientific">Apatococcus fuscideae</name>
    <dbReference type="NCBI Taxonomy" id="2026836"/>
    <lineage>
        <taxon>Eukaryota</taxon>
        <taxon>Viridiplantae</taxon>
        <taxon>Chlorophyta</taxon>
        <taxon>core chlorophytes</taxon>
        <taxon>Trebouxiophyceae</taxon>
        <taxon>Chlorellales</taxon>
        <taxon>Chlorellaceae</taxon>
        <taxon>Apatococcus</taxon>
    </lineage>
</organism>
<reference evidence="3 4" key="1">
    <citation type="journal article" date="2024" name="Nat. Commun.">
        <title>Phylogenomics reveals the evolutionary origins of lichenization in chlorophyte algae.</title>
        <authorList>
            <person name="Puginier C."/>
            <person name="Libourel C."/>
            <person name="Otte J."/>
            <person name="Skaloud P."/>
            <person name="Haon M."/>
            <person name="Grisel S."/>
            <person name="Petersen M."/>
            <person name="Berrin J.G."/>
            <person name="Delaux P.M."/>
            <person name="Dal Grande F."/>
            <person name="Keller J."/>
        </authorList>
    </citation>
    <scope>NUCLEOTIDE SEQUENCE [LARGE SCALE GENOMIC DNA]</scope>
    <source>
        <strain evidence="3 4">SAG 2523</strain>
    </source>
</reference>
<dbReference type="EMBL" id="JALJOV010000255">
    <property type="protein sequence ID" value="KAK9865379.1"/>
    <property type="molecule type" value="Genomic_DNA"/>
</dbReference>
<proteinExistence type="predicted"/>
<dbReference type="PANTHER" id="PTHR11223:SF3">
    <property type="entry name" value="EXPORTIN-5"/>
    <property type="match status" value="1"/>
</dbReference>
<dbReference type="InterPro" id="IPR011989">
    <property type="entry name" value="ARM-like"/>
</dbReference>
<protein>
    <recommendedName>
        <fullName evidence="2">Exportin-5 C-terminal domain-containing protein</fullName>
    </recommendedName>
</protein>
<dbReference type="GO" id="GO:0003723">
    <property type="term" value="F:RNA binding"/>
    <property type="evidence" value="ECO:0007669"/>
    <property type="project" value="TreeGrafter"/>
</dbReference>
<dbReference type="Gene3D" id="1.25.10.10">
    <property type="entry name" value="Leucine-rich Repeat Variant"/>
    <property type="match status" value="1"/>
</dbReference>
<dbReference type="GO" id="GO:0042565">
    <property type="term" value="C:RNA nuclear export complex"/>
    <property type="evidence" value="ECO:0007669"/>
    <property type="project" value="TreeGrafter"/>
</dbReference>
<feature type="compositionally biased region" description="Low complexity" evidence="1">
    <location>
        <begin position="430"/>
        <end position="440"/>
    </location>
</feature>
<evidence type="ECO:0000259" key="2">
    <source>
        <dbReference type="Pfam" id="PF19273"/>
    </source>
</evidence>
<accession>A0AAW1TAH1</accession>
<sequence>MPWASFGGEHLATISDPHHRDIFLQQMLAFSQHSSMRLASQALPVWLELLKPPKPRASTDHTPPSSPAIPLACAAALLDLAGDQLRRGVNIQETDDIPEFLDDFKEYKAFCVTWRAQLNKILQMAATMLPLEALHAADRRLSSALACCSTSTTSSEDQHTQLESAVHFLGSVTAAAASSSLQHPAAGQSARAGEVRACLQQLLGQVLAPNFQQPRLLVLQVRALEGFSSLLAAEPTLMPSVLHKAFEMFGSFPLEGDPKAAPPPNPWPEWKERHRARQIISGMLLVLAKEAPLAMAPHLAELAQRIEQGWAGGLLWGGERNVAMEALLAVASRSPDPAVESQVAEWVLKEVREAWSQADWQQHLRSPETFVGNYLPLQSSSSGPQVGGALPRWQLFHHLHLLERCLIRLAPQSSIHGAPISSRPHSAALSTSGGPTSSPSVGADPSLGQLPNGAGLGGMEAAVSGAQALQGHIPWAAPAMLQLLQCLHSLWLPQVQSAMQPVASAFGVGPRERAALLKRSVSKDEAEEEAVTLGGTNAAALRSWLRMMRELLYHGLGCLIEKLPALYSCLAAQAAFCPALTGHLPVMWPQHIKLMLRHILVPLVKHCPPSQREAWLLPVLRELLPHMQARLCGAWASLTQGARPATEAAAEAEQEIVEEFLLRELTQQYLSFLDLLPRPTGSTDAQYGHSRSILEWLLHVAPQAAHAAMAVAVAALSWPDNFAVAAATNCRVIAPWSEKLPSLQQLVGQEMLRGSVVACTHLQDPAYQAEPLNLLIDLLLLPGPSCRLACQELLRLPQVTAEAVGQCQQALQAEHSQKDRRTIVKKFLGQSGTSIRDASREWRSNRISNIAEPHQRPPKQPGFNDNAFSL</sequence>
<dbReference type="GO" id="GO:0006405">
    <property type="term" value="P:RNA export from nucleus"/>
    <property type="evidence" value="ECO:0007669"/>
    <property type="project" value="TreeGrafter"/>
</dbReference>
<feature type="region of interest" description="Disordered" evidence="1">
    <location>
        <begin position="851"/>
        <end position="870"/>
    </location>
</feature>
<dbReference type="InterPro" id="IPR045065">
    <property type="entry name" value="XPO1/5"/>
</dbReference>
<evidence type="ECO:0000313" key="3">
    <source>
        <dbReference type="EMBL" id="KAK9865379.1"/>
    </source>
</evidence>
<evidence type="ECO:0000256" key="1">
    <source>
        <dbReference type="SAM" id="MobiDB-lite"/>
    </source>
</evidence>
<dbReference type="Proteomes" id="UP001485043">
    <property type="component" value="Unassembled WGS sequence"/>
</dbReference>
<feature type="domain" description="Exportin-5 C-terminal" evidence="2">
    <location>
        <begin position="5"/>
        <end position="832"/>
    </location>
</feature>
<dbReference type="GO" id="GO:0005737">
    <property type="term" value="C:cytoplasm"/>
    <property type="evidence" value="ECO:0007669"/>
    <property type="project" value="TreeGrafter"/>
</dbReference>
<gene>
    <name evidence="3" type="ORF">WJX84_009117</name>
</gene>
<keyword evidence="4" id="KW-1185">Reference proteome</keyword>
<dbReference type="Pfam" id="PF19273">
    <property type="entry name" value="Exportin-5"/>
    <property type="match status" value="1"/>
</dbReference>
<feature type="region of interest" description="Disordered" evidence="1">
    <location>
        <begin position="420"/>
        <end position="453"/>
    </location>
</feature>
<dbReference type="GO" id="GO:0006611">
    <property type="term" value="P:protein export from nucleus"/>
    <property type="evidence" value="ECO:0007669"/>
    <property type="project" value="InterPro"/>
</dbReference>
<dbReference type="GO" id="GO:0005634">
    <property type="term" value="C:nucleus"/>
    <property type="evidence" value="ECO:0007669"/>
    <property type="project" value="TreeGrafter"/>
</dbReference>